<dbReference type="InterPro" id="IPR022398">
    <property type="entry name" value="Peptidase_S8_His-AS"/>
</dbReference>
<evidence type="ECO:0000256" key="9">
    <source>
        <dbReference type="ARBA" id="ARBA00023136"/>
    </source>
</evidence>
<dbReference type="PRINTS" id="PR00723">
    <property type="entry name" value="SUBTILISIN"/>
</dbReference>
<keyword evidence="4 10" id="KW-0645">Protease</keyword>
<evidence type="ECO:0000256" key="1">
    <source>
        <dbReference type="ARBA" id="ARBA00004162"/>
    </source>
</evidence>
<dbReference type="InterPro" id="IPR000209">
    <property type="entry name" value="Peptidase_S8/S53_dom"/>
</dbReference>
<comment type="caution">
    <text evidence="14">The sequence shown here is derived from an EMBL/GenBank/DDBJ whole genome shotgun (WGS) entry which is preliminary data.</text>
</comment>
<keyword evidence="12" id="KW-0732">Signal</keyword>
<dbReference type="GO" id="GO:0006508">
    <property type="term" value="P:proteolysis"/>
    <property type="evidence" value="ECO:0007669"/>
    <property type="project" value="UniProtKB-KW"/>
</dbReference>
<dbReference type="PROSITE" id="PS00137">
    <property type="entry name" value="SUBTILASE_HIS"/>
    <property type="match status" value="1"/>
</dbReference>
<dbReference type="Proteomes" id="UP001597419">
    <property type="component" value="Unassembled WGS sequence"/>
</dbReference>
<dbReference type="InterPro" id="IPR023834">
    <property type="entry name" value="T7SS_pept_S8A_mycosin"/>
</dbReference>
<evidence type="ECO:0000256" key="10">
    <source>
        <dbReference type="PROSITE-ProRule" id="PRU01240"/>
    </source>
</evidence>
<comment type="similarity">
    <text evidence="2 10">Belongs to the peptidase S8 family.</text>
</comment>
<evidence type="ECO:0000313" key="14">
    <source>
        <dbReference type="EMBL" id="MFD2463451.1"/>
    </source>
</evidence>
<comment type="subcellular location">
    <subcellularLocation>
        <location evidence="1">Cell membrane</location>
        <topology evidence="1">Single-pass membrane protein</topology>
    </subcellularLocation>
</comment>
<dbReference type="NCBIfam" id="TIGR03921">
    <property type="entry name" value="T7SS_mycosin"/>
    <property type="match status" value="1"/>
</dbReference>
<keyword evidence="8 11" id="KW-1133">Transmembrane helix</keyword>
<gene>
    <name evidence="14" type="primary">mycP</name>
    <name evidence="14" type="ORF">ACFSYJ_32900</name>
</gene>
<evidence type="ECO:0000256" key="5">
    <source>
        <dbReference type="ARBA" id="ARBA00022692"/>
    </source>
</evidence>
<evidence type="ECO:0000256" key="3">
    <source>
        <dbReference type="ARBA" id="ARBA00022475"/>
    </source>
</evidence>
<keyword evidence="9 11" id="KW-0472">Membrane</keyword>
<dbReference type="PROSITE" id="PS51892">
    <property type="entry name" value="SUBTILASE"/>
    <property type="match status" value="1"/>
</dbReference>
<feature type="transmembrane region" description="Helical" evidence="11">
    <location>
        <begin position="359"/>
        <end position="382"/>
    </location>
</feature>
<protein>
    <submittedName>
        <fullName evidence="14">Type VII secretion-associated serine protease mycosin</fullName>
    </submittedName>
</protein>
<dbReference type="Pfam" id="PF00082">
    <property type="entry name" value="Peptidase_S8"/>
    <property type="match status" value="1"/>
</dbReference>
<dbReference type="InterPro" id="IPR015500">
    <property type="entry name" value="Peptidase_S8_subtilisin-rel"/>
</dbReference>
<evidence type="ECO:0000256" key="6">
    <source>
        <dbReference type="ARBA" id="ARBA00022801"/>
    </source>
</evidence>
<dbReference type="PANTHER" id="PTHR43806:SF11">
    <property type="entry name" value="CEREVISIN-RELATED"/>
    <property type="match status" value="1"/>
</dbReference>
<dbReference type="InterPro" id="IPR050131">
    <property type="entry name" value="Peptidase_S8_subtilisin-like"/>
</dbReference>
<organism evidence="14 15">
    <name type="scientific">Amycolatopsis samaneae</name>
    <dbReference type="NCBI Taxonomy" id="664691"/>
    <lineage>
        <taxon>Bacteria</taxon>
        <taxon>Bacillati</taxon>
        <taxon>Actinomycetota</taxon>
        <taxon>Actinomycetes</taxon>
        <taxon>Pseudonocardiales</taxon>
        <taxon>Pseudonocardiaceae</taxon>
        <taxon>Amycolatopsis</taxon>
    </lineage>
</organism>
<keyword evidence="7 10" id="KW-0720">Serine protease</keyword>
<feature type="active site" description="Charge relay system" evidence="10">
    <location>
        <position position="268"/>
    </location>
</feature>
<evidence type="ECO:0000313" key="15">
    <source>
        <dbReference type="Proteomes" id="UP001597419"/>
    </source>
</evidence>
<dbReference type="PROSITE" id="PS00138">
    <property type="entry name" value="SUBTILASE_SER"/>
    <property type="match status" value="1"/>
</dbReference>
<feature type="chain" id="PRO_5045222401" evidence="12">
    <location>
        <begin position="27"/>
        <end position="396"/>
    </location>
</feature>
<keyword evidence="6 10" id="KW-0378">Hydrolase</keyword>
<feature type="active site" description="Charge relay system" evidence="10">
    <location>
        <position position="80"/>
    </location>
</feature>
<evidence type="ECO:0000259" key="13">
    <source>
        <dbReference type="Pfam" id="PF00082"/>
    </source>
</evidence>
<evidence type="ECO:0000256" key="2">
    <source>
        <dbReference type="ARBA" id="ARBA00011073"/>
    </source>
</evidence>
<keyword evidence="15" id="KW-1185">Reference proteome</keyword>
<dbReference type="InterPro" id="IPR023828">
    <property type="entry name" value="Peptidase_S8_Ser-AS"/>
</dbReference>
<sequence length="396" mass="39574">MPSSLLVRVGSLTAVLLLVIGPAASADPTVPPLEQVSGGAKCAAPSNALFPGTPWPQKRLALGRVWPLTKGEGQLVAVVDSGVDAVPQLAGHVRPVVNIVAPSGKEADCVGHGTFVASLIAAQPREGTGFAGVAPGATILPLRQTDSAGGSASAMAKAIVEAVNAGAGVVNISATTFHPSQDLEAAVRYASQRDVVIVASAANEAENGNPTAYPAAYPEVIAVSAIAADGSRGRFSETGDFVDLAAPGVDVVGLSAAGTGHVVAQGTSFASPFVAGTAALVRAHHPKLTAKQVKHRLEATADRPGTNVPDPQVGWGVVNPYAAVTAVLPEEFAGKSTVDDQPVVVPPPAPAASGGPARLAAMVSAAGAVLVIGAAWVLRGAVPRGRRRGRRSGGTE</sequence>
<reference evidence="15" key="1">
    <citation type="journal article" date="2019" name="Int. J. Syst. Evol. Microbiol.">
        <title>The Global Catalogue of Microorganisms (GCM) 10K type strain sequencing project: providing services to taxonomists for standard genome sequencing and annotation.</title>
        <authorList>
            <consortium name="The Broad Institute Genomics Platform"/>
            <consortium name="The Broad Institute Genome Sequencing Center for Infectious Disease"/>
            <person name="Wu L."/>
            <person name="Ma J."/>
        </authorList>
    </citation>
    <scope>NUCLEOTIDE SEQUENCE [LARGE SCALE GENOMIC DNA]</scope>
    <source>
        <strain evidence="15">CGMCC 4.7643</strain>
    </source>
</reference>
<dbReference type="PANTHER" id="PTHR43806">
    <property type="entry name" value="PEPTIDASE S8"/>
    <property type="match status" value="1"/>
</dbReference>
<name>A0ABW5GRH8_9PSEU</name>
<feature type="domain" description="Peptidase S8/S53" evidence="13">
    <location>
        <begin position="71"/>
        <end position="316"/>
    </location>
</feature>
<keyword evidence="3" id="KW-1003">Cell membrane</keyword>
<dbReference type="EMBL" id="JBHUKU010000021">
    <property type="protein sequence ID" value="MFD2463451.1"/>
    <property type="molecule type" value="Genomic_DNA"/>
</dbReference>
<feature type="signal peptide" evidence="12">
    <location>
        <begin position="1"/>
        <end position="26"/>
    </location>
</feature>
<evidence type="ECO:0000256" key="12">
    <source>
        <dbReference type="SAM" id="SignalP"/>
    </source>
</evidence>
<dbReference type="Gene3D" id="3.40.50.200">
    <property type="entry name" value="Peptidase S8/S53 domain"/>
    <property type="match status" value="1"/>
</dbReference>
<feature type="active site" description="Charge relay system" evidence="10">
    <location>
        <position position="112"/>
    </location>
</feature>
<keyword evidence="5 11" id="KW-0812">Transmembrane</keyword>
<dbReference type="SUPFAM" id="SSF52743">
    <property type="entry name" value="Subtilisin-like"/>
    <property type="match status" value="1"/>
</dbReference>
<dbReference type="InterPro" id="IPR036852">
    <property type="entry name" value="Peptidase_S8/S53_dom_sf"/>
</dbReference>
<accession>A0ABW5GRH8</accession>
<dbReference type="GO" id="GO:0008233">
    <property type="term" value="F:peptidase activity"/>
    <property type="evidence" value="ECO:0007669"/>
    <property type="project" value="UniProtKB-KW"/>
</dbReference>
<evidence type="ECO:0000256" key="7">
    <source>
        <dbReference type="ARBA" id="ARBA00022825"/>
    </source>
</evidence>
<evidence type="ECO:0000256" key="8">
    <source>
        <dbReference type="ARBA" id="ARBA00022989"/>
    </source>
</evidence>
<dbReference type="RefSeq" id="WP_345400231.1">
    <property type="nucleotide sequence ID" value="NZ_BAABHG010000011.1"/>
</dbReference>
<evidence type="ECO:0000256" key="11">
    <source>
        <dbReference type="SAM" id="Phobius"/>
    </source>
</evidence>
<evidence type="ECO:0000256" key="4">
    <source>
        <dbReference type="ARBA" id="ARBA00022670"/>
    </source>
</evidence>
<proteinExistence type="inferred from homology"/>